<dbReference type="Pfam" id="PF02578">
    <property type="entry name" value="Cu-oxidase_4"/>
    <property type="match status" value="1"/>
</dbReference>
<evidence type="ECO:0000256" key="9">
    <source>
        <dbReference type="ARBA" id="ARBA00048968"/>
    </source>
</evidence>
<dbReference type="Gene3D" id="3.60.140.10">
    <property type="entry name" value="CNF1/YfiH-like putative cysteine hydrolases"/>
    <property type="match status" value="1"/>
</dbReference>
<keyword evidence="13" id="KW-1185">Reference proteome</keyword>
<dbReference type="NCBIfam" id="TIGR00726">
    <property type="entry name" value="peptidoglycan editing factor PgeF"/>
    <property type="match status" value="1"/>
</dbReference>
<dbReference type="SUPFAM" id="SSF64438">
    <property type="entry name" value="CNF1/YfiH-like putative cysteine hydrolases"/>
    <property type="match status" value="1"/>
</dbReference>
<dbReference type="PANTHER" id="PTHR30616:SF2">
    <property type="entry name" value="PURINE NUCLEOSIDE PHOSPHORYLASE LACC1"/>
    <property type="match status" value="1"/>
</dbReference>
<comment type="catalytic activity">
    <reaction evidence="9">
        <text>adenosine + phosphate = alpha-D-ribose 1-phosphate + adenine</text>
        <dbReference type="Rhea" id="RHEA:27642"/>
        <dbReference type="ChEBI" id="CHEBI:16335"/>
        <dbReference type="ChEBI" id="CHEBI:16708"/>
        <dbReference type="ChEBI" id="CHEBI:43474"/>
        <dbReference type="ChEBI" id="CHEBI:57720"/>
        <dbReference type="EC" id="2.4.2.1"/>
    </reaction>
    <physiologicalReaction direction="left-to-right" evidence="9">
        <dbReference type="Rhea" id="RHEA:27643"/>
    </physiologicalReaction>
</comment>
<evidence type="ECO:0000256" key="3">
    <source>
        <dbReference type="ARBA" id="ARBA00007353"/>
    </source>
</evidence>
<comment type="catalytic activity">
    <reaction evidence="8">
        <text>adenosine + H2O + H(+) = inosine + NH4(+)</text>
        <dbReference type="Rhea" id="RHEA:24408"/>
        <dbReference type="ChEBI" id="CHEBI:15377"/>
        <dbReference type="ChEBI" id="CHEBI:15378"/>
        <dbReference type="ChEBI" id="CHEBI:16335"/>
        <dbReference type="ChEBI" id="CHEBI:17596"/>
        <dbReference type="ChEBI" id="CHEBI:28938"/>
        <dbReference type="EC" id="3.5.4.4"/>
    </reaction>
    <physiologicalReaction direction="left-to-right" evidence="8">
        <dbReference type="Rhea" id="RHEA:24409"/>
    </physiologicalReaction>
</comment>
<name>A0ABT4DEK8_9CLOT</name>
<evidence type="ECO:0000313" key="12">
    <source>
        <dbReference type="EMBL" id="MCY6959449.1"/>
    </source>
</evidence>
<evidence type="ECO:0000256" key="2">
    <source>
        <dbReference type="ARBA" id="ARBA00003215"/>
    </source>
</evidence>
<comment type="caution">
    <text evidence="12">The sequence shown here is derived from an EMBL/GenBank/DDBJ whole genome shotgun (WGS) entry which is preliminary data.</text>
</comment>
<reference evidence="12" key="1">
    <citation type="submission" date="2022-12" db="EMBL/GenBank/DDBJ databases">
        <title>Clostridium sp. nov., isolated from industrial wastewater.</title>
        <authorList>
            <person name="Jiayan W."/>
        </authorList>
    </citation>
    <scope>NUCLEOTIDE SEQUENCE</scope>
    <source>
        <strain evidence="12">ZC22-4</strain>
    </source>
</reference>
<protein>
    <recommendedName>
        <fullName evidence="11">Purine nucleoside phosphorylase</fullName>
    </recommendedName>
</protein>
<dbReference type="InterPro" id="IPR003730">
    <property type="entry name" value="Cu_polyphenol_OxRdtase"/>
</dbReference>
<evidence type="ECO:0000256" key="7">
    <source>
        <dbReference type="ARBA" id="ARBA00022833"/>
    </source>
</evidence>
<dbReference type="PANTHER" id="PTHR30616">
    <property type="entry name" value="UNCHARACTERIZED PROTEIN YFIH"/>
    <property type="match status" value="1"/>
</dbReference>
<evidence type="ECO:0000313" key="13">
    <source>
        <dbReference type="Proteomes" id="UP001144612"/>
    </source>
</evidence>
<evidence type="ECO:0000256" key="10">
    <source>
        <dbReference type="ARBA" id="ARBA00049893"/>
    </source>
</evidence>
<dbReference type="InterPro" id="IPR038371">
    <property type="entry name" value="Cu_polyphenol_OxRdtase_sf"/>
</dbReference>
<organism evidence="12 13">
    <name type="scientific">Clostridium brassicae</name>
    <dbReference type="NCBI Taxonomy" id="2999072"/>
    <lineage>
        <taxon>Bacteria</taxon>
        <taxon>Bacillati</taxon>
        <taxon>Bacillota</taxon>
        <taxon>Clostridia</taxon>
        <taxon>Eubacteriales</taxon>
        <taxon>Clostridiaceae</taxon>
        <taxon>Clostridium</taxon>
    </lineage>
</organism>
<comment type="catalytic activity">
    <reaction evidence="10">
        <text>S-methyl-5'-thioadenosine + phosphate = 5-(methylsulfanyl)-alpha-D-ribose 1-phosphate + adenine</text>
        <dbReference type="Rhea" id="RHEA:11852"/>
        <dbReference type="ChEBI" id="CHEBI:16708"/>
        <dbReference type="ChEBI" id="CHEBI:17509"/>
        <dbReference type="ChEBI" id="CHEBI:43474"/>
        <dbReference type="ChEBI" id="CHEBI:58533"/>
        <dbReference type="EC" id="2.4.2.28"/>
    </reaction>
    <physiologicalReaction direction="left-to-right" evidence="10">
        <dbReference type="Rhea" id="RHEA:11853"/>
    </physiologicalReaction>
</comment>
<dbReference type="RefSeq" id="WP_268061953.1">
    <property type="nucleotide sequence ID" value="NZ_JAPQFJ010000013.1"/>
</dbReference>
<comment type="similarity">
    <text evidence="3 11">Belongs to the purine nucleoside phosphorylase YfiH/LACC1 family.</text>
</comment>
<accession>A0ABT4DEK8</accession>
<dbReference type="Proteomes" id="UP001144612">
    <property type="component" value="Unassembled WGS sequence"/>
</dbReference>
<keyword evidence="7" id="KW-0862">Zinc</keyword>
<evidence type="ECO:0000256" key="4">
    <source>
        <dbReference type="ARBA" id="ARBA00022679"/>
    </source>
</evidence>
<dbReference type="CDD" id="cd16833">
    <property type="entry name" value="YfiH"/>
    <property type="match status" value="1"/>
</dbReference>
<dbReference type="InterPro" id="IPR011324">
    <property type="entry name" value="Cytotoxic_necrot_fac-like_cat"/>
</dbReference>
<keyword evidence="5" id="KW-0479">Metal-binding</keyword>
<evidence type="ECO:0000256" key="1">
    <source>
        <dbReference type="ARBA" id="ARBA00000553"/>
    </source>
</evidence>
<comment type="catalytic activity">
    <reaction evidence="1">
        <text>inosine + phosphate = alpha-D-ribose 1-phosphate + hypoxanthine</text>
        <dbReference type="Rhea" id="RHEA:27646"/>
        <dbReference type="ChEBI" id="CHEBI:17368"/>
        <dbReference type="ChEBI" id="CHEBI:17596"/>
        <dbReference type="ChEBI" id="CHEBI:43474"/>
        <dbReference type="ChEBI" id="CHEBI:57720"/>
        <dbReference type="EC" id="2.4.2.1"/>
    </reaction>
    <physiologicalReaction direction="left-to-right" evidence="1">
        <dbReference type="Rhea" id="RHEA:27647"/>
    </physiologicalReaction>
</comment>
<evidence type="ECO:0000256" key="11">
    <source>
        <dbReference type="RuleBase" id="RU361274"/>
    </source>
</evidence>
<evidence type="ECO:0000256" key="6">
    <source>
        <dbReference type="ARBA" id="ARBA00022801"/>
    </source>
</evidence>
<keyword evidence="6" id="KW-0378">Hydrolase</keyword>
<comment type="function">
    <text evidence="2">Purine nucleoside enzyme that catalyzes the phosphorolysis of adenosine and inosine nucleosides, yielding D-ribose 1-phosphate and the respective free bases, adenine and hypoxanthine. Also catalyzes the phosphorolysis of S-methyl-5'-thioadenosine into adenine and S-methyl-5-thio-alpha-D-ribose 1-phosphate. Also has adenosine deaminase activity.</text>
</comment>
<proteinExistence type="inferred from homology"/>
<evidence type="ECO:0000256" key="8">
    <source>
        <dbReference type="ARBA" id="ARBA00047989"/>
    </source>
</evidence>
<dbReference type="EMBL" id="JAPQFJ010000013">
    <property type="protein sequence ID" value="MCY6959449.1"/>
    <property type="molecule type" value="Genomic_DNA"/>
</dbReference>
<keyword evidence="4" id="KW-0808">Transferase</keyword>
<evidence type="ECO:0000256" key="5">
    <source>
        <dbReference type="ARBA" id="ARBA00022723"/>
    </source>
</evidence>
<sequence>MGIVNIESYKFLQCIESGAEIFFSTAESGLDFNKSTKEGLQNIENIKKWFQVSEVGYLNQVHSDLVHIYSRQIQDGDALITSKKGVAIGVFSADCVPIIIFDKKNKVAAAVHSGWRGTIKCICINAINRMIGEFNTSVEDLSIYIGPHNQSCCYEVSEELINEFKSLSLYKNFNIAEGRNLNLQKCILIQLNSLGVKDDQVKTLDICTFCNKDYSMYSYRKNREKSGRMFSFIFLK</sequence>
<gene>
    <name evidence="12" type="primary">pgeF</name>
    <name evidence="12" type="ORF">OW729_12595</name>
</gene>